<dbReference type="Pfam" id="PF14299">
    <property type="entry name" value="PP2"/>
    <property type="match status" value="1"/>
</dbReference>
<name>A0A8X9A929_SALSN</name>
<feature type="region of interest" description="Disordered" evidence="1">
    <location>
        <begin position="238"/>
        <end position="295"/>
    </location>
</feature>
<keyword evidence="3" id="KW-1185">Reference proteome</keyword>
<dbReference type="AlphaFoldDB" id="A0A8X9A929"/>
<accession>A0A8X9A929</accession>
<proteinExistence type="predicted"/>
<dbReference type="OrthoDB" id="1918565at2759"/>
<dbReference type="EMBL" id="PNBA02000003">
    <property type="protein sequence ID" value="KAG6431249.1"/>
    <property type="molecule type" value="Genomic_DNA"/>
</dbReference>
<sequence>MSKNYDNWERLVEAVLKKEEFRQLALRPSTSFSTISDDTSWFDDDSQEFQTLSDTEWDGADLLEIVSRSVSPVVYAKKKELYSSLCNSPILIDAGKLSFWLERKKGKKCYMVRARELGIIWCGDTPSYWDLTSHPDSRFSEVALLKEVCWLEIRGTINTGMLSSHTVYGCYLVFKLDRNSYGLELANAFVRLMNDKVDGDDEILDHFRRENARDRHSRTGEAPVRIGDGLTEIAEVHLQRPTGKSESPGKQNSWGRNYRPHGRRRPSPPPVRIGDGFTKKDEMQSASGSQSGRVAVRRGDGWMEVELGSFYNDRGAHGVVETWLLGREGHQWKSGLIVQGVEFRPNPLFLSSFSNS</sequence>
<organism evidence="2">
    <name type="scientific">Salvia splendens</name>
    <name type="common">Scarlet sage</name>
    <dbReference type="NCBI Taxonomy" id="180675"/>
    <lineage>
        <taxon>Eukaryota</taxon>
        <taxon>Viridiplantae</taxon>
        <taxon>Streptophyta</taxon>
        <taxon>Embryophyta</taxon>
        <taxon>Tracheophyta</taxon>
        <taxon>Spermatophyta</taxon>
        <taxon>Magnoliopsida</taxon>
        <taxon>eudicotyledons</taxon>
        <taxon>Gunneridae</taxon>
        <taxon>Pentapetalae</taxon>
        <taxon>asterids</taxon>
        <taxon>lamiids</taxon>
        <taxon>Lamiales</taxon>
        <taxon>Lamiaceae</taxon>
        <taxon>Nepetoideae</taxon>
        <taxon>Mentheae</taxon>
        <taxon>Salviinae</taxon>
        <taxon>Salvia</taxon>
        <taxon>Salvia subgen. Calosphace</taxon>
        <taxon>core Calosphace</taxon>
    </lineage>
</organism>
<dbReference type="PANTHER" id="PTHR32278:SF111">
    <property type="entry name" value="F-BOX PROTEIN PP2-B12-RELATED"/>
    <property type="match status" value="1"/>
</dbReference>
<evidence type="ECO:0000313" key="3">
    <source>
        <dbReference type="Proteomes" id="UP000298416"/>
    </source>
</evidence>
<evidence type="ECO:0000256" key="1">
    <source>
        <dbReference type="SAM" id="MobiDB-lite"/>
    </source>
</evidence>
<dbReference type="InterPro" id="IPR025886">
    <property type="entry name" value="PP2-like"/>
</dbReference>
<feature type="compositionally biased region" description="Polar residues" evidence="1">
    <location>
        <begin position="242"/>
        <end position="255"/>
    </location>
</feature>
<evidence type="ECO:0000313" key="2">
    <source>
        <dbReference type="EMBL" id="KAG6431249.1"/>
    </source>
</evidence>
<reference evidence="2" key="1">
    <citation type="submission" date="2018-01" db="EMBL/GenBank/DDBJ databases">
        <authorList>
            <person name="Mao J.F."/>
        </authorList>
    </citation>
    <scope>NUCLEOTIDE SEQUENCE</scope>
    <source>
        <strain evidence="2">Huo1</strain>
        <tissue evidence="2">Leaf</tissue>
    </source>
</reference>
<gene>
    <name evidence="2" type="ORF">SASPL_109327</name>
</gene>
<dbReference type="Proteomes" id="UP000298416">
    <property type="component" value="Unassembled WGS sequence"/>
</dbReference>
<dbReference type="PANTHER" id="PTHR32278">
    <property type="entry name" value="F-BOX DOMAIN-CONTAINING PROTEIN"/>
    <property type="match status" value="1"/>
</dbReference>
<protein>
    <submittedName>
        <fullName evidence="2">Uncharacterized protein</fullName>
    </submittedName>
</protein>
<comment type="caution">
    <text evidence="2">The sequence shown here is derived from an EMBL/GenBank/DDBJ whole genome shotgun (WGS) entry which is preliminary data.</text>
</comment>
<reference evidence="2" key="2">
    <citation type="submission" date="2020-08" db="EMBL/GenBank/DDBJ databases">
        <title>Plant Genome Project.</title>
        <authorList>
            <person name="Zhang R.-G."/>
        </authorList>
    </citation>
    <scope>NUCLEOTIDE SEQUENCE</scope>
    <source>
        <strain evidence="2">Huo1</strain>
        <tissue evidence="2">Leaf</tissue>
    </source>
</reference>